<dbReference type="SUPFAM" id="SSF54427">
    <property type="entry name" value="NTF2-like"/>
    <property type="match status" value="1"/>
</dbReference>
<feature type="signal peptide" evidence="1">
    <location>
        <begin position="1"/>
        <end position="18"/>
    </location>
</feature>
<evidence type="ECO:0000256" key="1">
    <source>
        <dbReference type="SAM" id="SignalP"/>
    </source>
</evidence>
<protein>
    <recommendedName>
        <fullName evidence="4">DUF4440 domain-containing protein</fullName>
    </recommendedName>
</protein>
<dbReference type="RefSeq" id="WP_404828324.1">
    <property type="nucleotide sequence ID" value="NZ_SPDV01000028.1"/>
</dbReference>
<evidence type="ECO:0000313" key="3">
    <source>
        <dbReference type="Proteomes" id="UP000298213"/>
    </source>
</evidence>
<comment type="caution">
    <text evidence="2">The sequence shown here is derived from an EMBL/GenBank/DDBJ whole genome shotgun (WGS) entry which is preliminary data.</text>
</comment>
<feature type="non-terminal residue" evidence="2">
    <location>
        <position position="173"/>
    </location>
</feature>
<keyword evidence="1" id="KW-0732">Signal</keyword>
<keyword evidence="3" id="KW-1185">Reference proteome</keyword>
<dbReference type="EMBL" id="SPDV01000028">
    <property type="protein sequence ID" value="TFI57675.1"/>
    <property type="molecule type" value="Genomic_DNA"/>
</dbReference>
<accession>A0A4Y8ZRD3</accession>
<dbReference type="Proteomes" id="UP000298213">
    <property type="component" value="Unassembled WGS sequence"/>
</dbReference>
<evidence type="ECO:0008006" key="4">
    <source>
        <dbReference type="Google" id="ProtNLM"/>
    </source>
</evidence>
<reference evidence="2 3" key="1">
    <citation type="submission" date="2019-03" db="EMBL/GenBank/DDBJ databases">
        <title>Genome sequence of Sphingomonas sp. 17J27-24.</title>
        <authorList>
            <person name="Kim M."/>
            <person name="Maeng S."/>
            <person name="Sathiyaraj S."/>
        </authorList>
    </citation>
    <scope>NUCLEOTIDE SEQUENCE [LARGE SCALE GENOMIC DNA]</scope>
    <source>
        <strain evidence="2 3">17J27-24</strain>
    </source>
</reference>
<sequence length="173" mass="18264">MRSSLLLFPLLAPAAAVAAPDSKEIVEIERAFAALAAQKGISTAFRTYAAEDGVLFTPDPRPAQAFLAEAGESPGSLRWWPAFAGIAQSGDLAFTTGPFVQEQAGRTGHGWFFTIWRRQKDGSWKWMLDHGTPTGEASTITADAPHATLAPGQAGGTRAAGELAAIEARLDRG</sequence>
<name>A0A4Y8ZRD3_9SPHN</name>
<gene>
    <name evidence="2" type="ORF">E2493_14230</name>
</gene>
<dbReference type="Gene3D" id="3.10.450.50">
    <property type="match status" value="1"/>
</dbReference>
<organism evidence="2 3">
    <name type="scientific">Sphingomonas parva</name>
    <dbReference type="NCBI Taxonomy" id="2555898"/>
    <lineage>
        <taxon>Bacteria</taxon>
        <taxon>Pseudomonadati</taxon>
        <taxon>Pseudomonadota</taxon>
        <taxon>Alphaproteobacteria</taxon>
        <taxon>Sphingomonadales</taxon>
        <taxon>Sphingomonadaceae</taxon>
        <taxon>Sphingomonas</taxon>
    </lineage>
</organism>
<dbReference type="InterPro" id="IPR032710">
    <property type="entry name" value="NTF2-like_dom_sf"/>
</dbReference>
<feature type="chain" id="PRO_5021489376" description="DUF4440 domain-containing protein" evidence="1">
    <location>
        <begin position="19"/>
        <end position="173"/>
    </location>
</feature>
<proteinExistence type="predicted"/>
<dbReference type="AlphaFoldDB" id="A0A4Y8ZRD3"/>
<evidence type="ECO:0000313" key="2">
    <source>
        <dbReference type="EMBL" id="TFI57675.1"/>
    </source>
</evidence>